<dbReference type="CDD" id="cd09634">
    <property type="entry name" value="Cas1_I-II-III"/>
    <property type="match status" value="1"/>
</dbReference>
<dbReference type="GO" id="GO:0046872">
    <property type="term" value="F:metal ion binding"/>
    <property type="evidence" value="ECO:0007669"/>
    <property type="project" value="UniProtKB-UniRule"/>
</dbReference>
<dbReference type="InterPro" id="IPR002729">
    <property type="entry name" value="CRISPR-assoc_Cas1"/>
</dbReference>
<dbReference type="GO" id="GO:0003677">
    <property type="term" value="F:DNA binding"/>
    <property type="evidence" value="ECO:0007669"/>
    <property type="project" value="UniProtKB-KW"/>
</dbReference>
<dbReference type="EMBL" id="CP013251">
    <property type="protein sequence ID" value="AMO56212.1"/>
    <property type="molecule type" value="Genomic_DNA"/>
</dbReference>
<keyword evidence="1 10" id="KW-0540">Nuclease</keyword>
<keyword evidence="4 10" id="KW-0378">Hydrolase</keyword>
<dbReference type="PANTHER" id="PTHR34353:SF2">
    <property type="entry name" value="CRISPR-ASSOCIATED ENDONUCLEASE CAS1 1"/>
    <property type="match status" value="1"/>
</dbReference>
<evidence type="ECO:0000256" key="7">
    <source>
        <dbReference type="ARBA" id="ARBA00023125"/>
    </source>
</evidence>
<dbReference type="Pfam" id="PF01867">
    <property type="entry name" value="Cas_Cas1"/>
    <property type="match status" value="1"/>
</dbReference>
<evidence type="ECO:0000313" key="12">
    <source>
        <dbReference type="Proteomes" id="UP000071065"/>
    </source>
</evidence>
<keyword evidence="6 10" id="KW-0051">Antiviral defense</keyword>
<comment type="function">
    <text evidence="10">CRISPR (clustered regularly interspaced short palindromic repeat), is an adaptive immune system that provides protection against mobile genetic elements (viruses, transposable elements and conjugative plasmids). CRISPR clusters contain spacers, sequences complementary to antecedent mobile elements, and target invading nucleic acids. CRISPR clusters are transcribed and processed into CRISPR RNA (crRNA). Acts as a dsDNA endonuclease. Involved in the integration of spacer DNA into the CRISPR cassette.</text>
</comment>
<comment type="cofactor">
    <cofactor evidence="10">
        <name>Mg(2+)</name>
        <dbReference type="ChEBI" id="CHEBI:18420"/>
    </cofactor>
    <cofactor evidence="10">
        <name>Mn(2+)</name>
        <dbReference type="ChEBI" id="CHEBI:29035"/>
    </cofactor>
</comment>
<comment type="similarity">
    <text evidence="10">Belongs to the CRISPR-associated endonuclease Cas1 family.</text>
</comment>
<keyword evidence="8 10" id="KW-0464">Manganese</keyword>
<dbReference type="GO" id="GO:0016787">
    <property type="term" value="F:hydrolase activity"/>
    <property type="evidence" value="ECO:0007669"/>
    <property type="project" value="UniProtKB-KW"/>
</dbReference>
<dbReference type="KEGG" id="emp:EZMO1_2093"/>
<evidence type="ECO:0000313" key="11">
    <source>
        <dbReference type="EMBL" id="AMO56212.1"/>
    </source>
</evidence>
<dbReference type="PANTHER" id="PTHR34353">
    <property type="entry name" value="CRISPR-ASSOCIATED ENDONUCLEASE CAS1 1"/>
    <property type="match status" value="1"/>
</dbReference>
<keyword evidence="7 10" id="KW-0238">DNA-binding</keyword>
<evidence type="ECO:0000256" key="3">
    <source>
        <dbReference type="ARBA" id="ARBA00022759"/>
    </source>
</evidence>
<dbReference type="GO" id="GO:0051607">
    <property type="term" value="P:defense response to virus"/>
    <property type="evidence" value="ECO:0007669"/>
    <property type="project" value="UniProtKB-UniRule"/>
</dbReference>
<keyword evidence="5 10" id="KW-0460">Magnesium</keyword>
<evidence type="ECO:0000256" key="8">
    <source>
        <dbReference type="ARBA" id="ARBA00023211"/>
    </source>
</evidence>
<dbReference type="HAMAP" id="MF_01470">
    <property type="entry name" value="Cas1"/>
    <property type="match status" value="1"/>
</dbReference>
<gene>
    <name evidence="11" type="primary">cas1_2</name>
    <name evidence="10" type="synonym">cas1</name>
    <name evidence="11" type="ORF">EZMO1_2093</name>
</gene>
<dbReference type="GO" id="GO:0004519">
    <property type="term" value="F:endonuclease activity"/>
    <property type="evidence" value="ECO:0007669"/>
    <property type="project" value="UniProtKB-UniRule"/>
</dbReference>
<dbReference type="RefSeq" id="WP_051789418.1">
    <property type="nucleotide sequence ID" value="NZ_CP013251.1"/>
</dbReference>
<evidence type="ECO:0000256" key="10">
    <source>
        <dbReference type="HAMAP-Rule" id="MF_01470"/>
    </source>
</evidence>
<dbReference type="AlphaFoldDB" id="A0A142BBT6"/>
<proteinExistence type="inferred from homology"/>
<evidence type="ECO:0000256" key="2">
    <source>
        <dbReference type="ARBA" id="ARBA00022723"/>
    </source>
</evidence>
<reference evidence="11 12" key="1">
    <citation type="journal article" date="2016" name="Front. Microbiol.">
        <title>Genomic Insight into the Host-Endosymbiont Relationship of Endozoicomonas montiporae CL-33(T) with its Coral Host.</title>
        <authorList>
            <person name="Ding J.-Y."/>
            <person name="Shiu J.-H."/>
            <person name="Chen W.-M."/>
            <person name="Chiang Y.-R."/>
            <person name="Tang S.-L."/>
        </authorList>
    </citation>
    <scope>NUCLEOTIDE SEQUENCE [LARGE SCALE GENOMIC DNA]</scope>
    <source>
        <strain evidence="11 12">CL-33</strain>
    </source>
</reference>
<feature type="binding site" evidence="10">
    <location>
        <position position="160"/>
    </location>
    <ligand>
        <name>Mn(2+)</name>
        <dbReference type="ChEBI" id="CHEBI:29035"/>
    </ligand>
</feature>
<keyword evidence="2 10" id="KW-0479">Metal-binding</keyword>
<dbReference type="InterPro" id="IPR050646">
    <property type="entry name" value="Cas1"/>
</dbReference>
<feature type="binding site" evidence="10">
    <location>
        <position position="240"/>
    </location>
    <ligand>
        <name>Mn(2+)</name>
        <dbReference type="ChEBI" id="CHEBI:29035"/>
    </ligand>
</feature>
<evidence type="ECO:0000256" key="1">
    <source>
        <dbReference type="ARBA" id="ARBA00022722"/>
    </source>
</evidence>
<dbReference type="InterPro" id="IPR042211">
    <property type="entry name" value="CRISPR-assoc_Cas1_N"/>
</dbReference>
<evidence type="ECO:0000256" key="9">
    <source>
        <dbReference type="ARBA" id="ARBA00038592"/>
    </source>
</evidence>
<dbReference type="PATRIC" id="fig|570277.3.peg.2250"/>
<evidence type="ECO:0000256" key="5">
    <source>
        <dbReference type="ARBA" id="ARBA00022842"/>
    </source>
</evidence>
<dbReference type="Proteomes" id="UP000071065">
    <property type="component" value="Chromosome"/>
</dbReference>
<name>A0A142BBT6_9GAMM</name>
<dbReference type="NCBIfam" id="TIGR00287">
    <property type="entry name" value="cas1"/>
    <property type="match status" value="1"/>
</dbReference>
<dbReference type="GO" id="GO:0043571">
    <property type="term" value="P:maintenance of CRISPR repeat elements"/>
    <property type="evidence" value="ECO:0007669"/>
    <property type="project" value="UniProtKB-UniRule"/>
</dbReference>
<comment type="subunit">
    <text evidence="9 10">Homodimer, forms a heterotetramer with a Cas2 homodimer.</text>
</comment>
<accession>A0A142BBT6</accession>
<dbReference type="InterPro" id="IPR042206">
    <property type="entry name" value="CRISPR-assoc_Cas1_C"/>
</dbReference>
<dbReference type="Gene3D" id="1.20.120.920">
    <property type="entry name" value="CRISPR-associated endonuclease Cas1, C-terminal domain"/>
    <property type="match status" value="1"/>
</dbReference>
<feature type="binding site" evidence="10">
    <location>
        <position position="225"/>
    </location>
    <ligand>
        <name>Mn(2+)</name>
        <dbReference type="ChEBI" id="CHEBI:29035"/>
    </ligand>
</feature>
<dbReference type="EC" id="3.1.-.-" evidence="10"/>
<protein>
    <recommendedName>
        <fullName evidence="10">CRISPR-associated endonuclease Cas1</fullName>
        <ecNumber evidence="10">3.1.-.-</ecNumber>
    </recommendedName>
</protein>
<organism evidence="11 12">
    <name type="scientific">Endozoicomonas montiporae CL-33</name>
    <dbReference type="NCBI Taxonomy" id="570277"/>
    <lineage>
        <taxon>Bacteria</taxon>
        <taxon>Pseudomonadati</taxon>
        <taxon>Pseudomonadota</taxon>
        <taxon>Gammaproteobacteria</taxon>
        <taxon>Oceanospirillales</taxon>
        <taxon>Endozoicomonadaceae</taxon>
        <taxon>Endozoicomonas</taxon>
    </lineage>
</organism>
<sequence>MAHLIINDRVKSLECQAQALLIRQENKPPLAIPLRRLDTLVLLHSVSLPSRLISTAYEMGIALVYINTHQLSRSFTIAPPGSAVYSCRLKQLQLTGNPASVGLIRFWLDIKFHRMLKTVESCIQRRPDARKVLFDCQRTIRQCQQQLTSQHTQDQLRGLEGKAQQQWFYAYRCLMPDSLGFKKRQRRPPPDPVNALLSLTYTRIYLLAWQAALCSGLDPALGFYHKAGKNRQALACDLMEPLRPLAEQFVLKLFSERIIRQRNFTPAGSGCLLKQEALMRFQDTFESEALVWKRLLWMYTQTIKNKLESAFYEQ</sequence>
<dbReference type="STRING" id="570277.EZMO1_2093"/>
<keyword evidence="3 10" id="KW-0255">Endonuclease</keyword>
<evidence type="ECO:0000256" key="4">
    <source>
        <dbReference type="ARBA" id="ARBA00022801"/>
    </source>
</evidence>
<evidence type="ECO:0000256" key="6">
    <source>
        <dbReference type="ARBA" id="ARBA00023118"/>
    </source>
</evidence>
<dbReference type="Gene3D" id="3.100.10.20">
    <property type="entry name" value="CRISPR-associated endonuclease Cas1, N-terminal domain"/>
    <property type="match status" value="1"/>
</dbReference>